<dbReference type="RefSeq" id="WP_015800147.1">
    <property type="nucleotide sequence ID" value="NC_013093.1"/>
</dbReference>
<keyword evidence="3" id="KW-1185">Reference proteome</keyword>
<keyword evidence="1" id="KW-0732">Signal</keyword>
<dbReference type="SUPFAM" id="SSF49695">
    <property type="entry name" value="gamma-Crystallin-like"/>
    <property type="match status" value="1"/>
</dbReference>
<dbReference type="Proteomes" id="UP000002213">
    <property type="component" value="Chromosome"/>
</dbReference>
<feature type="signal peptide" evidence="1">
    <location>
        <begin position="1"/>
        <end position="27"/>
    </location>
</feature>
<dbReference type="AlphaFoldDB" id="C6WRK5"/>
<dbReference type="HOGENOM" id="CLU_2021780_0_0_11"/>
<feature type="chain" id="PRO_5002970200" evidence="1">
    <location>
        <begin position="28"/>
        <end position="122"/>
    </location>
</feature>
<dbReference type="EMBL" id="CP001630">
    <property type="protein sequence ID" value="ACU35257.1"/>
    <property type="molecule type" value="Genomic_DNA"/>
</dbReference>
<protein>
    <submittedName>
        <fullName evidence="2">Uncharacterized protein</fullName>
    </submittedName>
</protein>
<organism evidence="2 3">
    <name type="scientific">Actinosynnema mirum (strain ATCC 29888 / DSM 43827 / JCM 3225 / NBRC 14064 / NCIMB 13271 / NRRL B-12336 / IMRU 3971 / 101)</name>
    <dbReference type="NCBI Taxonomy" id="446462"/>
    <lineage>
        <taxon>Bacteria</taxon>
        <taxon>Bacillati</taxon>
        <taxon>Actinomycetota</taxon>
        <taxon>Actinomycetes</taxon>
        <taxon>Pseudonocardiales</taxon>
        <taxon>Pseudonocardiaceae</taxon>
        <taxon>Actinosynnema</taxon>
    </lineage>
</organism>
<dbReference type="STRING" id="446462.Amir_1305"/>
<dbReference type="InterPro" id="IPR011024">
    <property type="entry name" value="G_crystallin-like"/>
</dbReference>
<dbReference type="KEGG" id="ami:Amir_1305"/>
<evidence type="ECO:0000313" key="3">
    <source>
        <dbReference type="Proteomes" id="UP000002213"/>
    </source>
</evidence>
<accession>C6WRK5</accession>
<dbReference type="Gene3D" id="2.60.20.10">
    <property type="entry name" value="Crystallins"/>
    <property type="match status" value="1"/>
</dbReference>
<sequence length="122" mass="12703">MLTRMKITAAALTAVAGAALATAPAQADPAAWPCVEFGFCMYAGAAGEGRRIEMLEGVSDLGAINGGLLNDNVRSVKNISGDSWCLYDSPDYENEIAVILDGMAEAVDWEKIGSKVTSAEAC</sequence>
<name>C6WRK5_ACTMD</name>
<reference evidence="2 3" key="1">
    <citation type="journal article" date="2009" name="Stand. Genomic Sci.">
        <title>Complete genome sequence of Actinosynnema mirum type strain (101).</title>
        <authorList>
            <person name="Land M."/>
            <person name="Lapidus A."/>
            <person name="Mayilraj S."/>
            <person name="Chen F."/>
            <person name="Copeland A."/>
            <person name="Del Rio T.G."/>
            <person name="Nolan M."/>
            <person name="Lucas S."/>
            <person name="Tice H."/>
            <person name="Cheng J.F."/>
            <person name="Chertkov O."/>
            <person name="Bruce D."/>
            <person name="Goodwin L."/>
            <person name="Pitluck S."/>
            <person name="Rohde M."/>
            <person name="Goker M."/>
            <person name="Pati A."/>
            <person name="Ivanova N."/>
            <person name="Mavromatis K."/>
            <person name="Chen A."/>
            <person name="Palaniappan K."/>
            <person name="Hauser L."/>
            <person name="Chang Y.J."/>
            <person name="Jeffries C.C."/>
            <person name="Brettin T."/>
            <person name="Detter J.C."/>
            <person name="Han C."/>
            <person name="Chain P."/>
            <person name="Tindall B.J."/>
            <person name="Bristow J."/>
            <person name="Eisen J.A."/>
            <person name="Markowitz V."/>
            <person name="Hugenholtz P."/>
            <person name="Kyrpides N.C."/>
            <person name="Klenk H.P."/>
        </authorList>
    </citation>
    <scope>NUCLEOTIDE SEQUENCE [LARGE SCALE GENOMIC DNA]</scope>
    <source>
        <strain evidence="3">ATCC 29888 / DSM 43827 / JCM 3225 / NBRC 14064 / NCIMB 13271 / NRRL B-12336 / IMRU 3971 / 101</strain>
    </source>
</reference>
<gene>
    <name evidence="2" type="ordered locus">Amir_1305</name>
</gene>
<proteinExistence type="predicted"/>
<dbReference type="OrthoDB" id="4554488at2"/>
<dbReference type="Pfam" id="PF03995">
    <property type="entry name" value="Inhibitor_I36"/>
    <property type="match status" value="1"/>
</dbReference>
<dbReference type="eggNOG" id="ENOG502ZIG7">
    <property type="taxonomic scope" value="Bacteria"/>
</dbReference>
<evidence type="ECO:0000313" key="2">
    <source>
        <dbReference type="EMBL" id="ACU35257.1"/>
    </source>
</evidence>
<evidence type="ECO:0000256" key="1">
    <source>
        <dbReference type="SAM" id="SignalP"/>
    </source>
</evidence>